<dbReference type="PANTHER" id="PTHR43000">
    <property type="entry name" value="DTDP-D-GLUCOSE 4,6-DEHYDRATASE-RELATED"/>
    <property type="match status" value="1"/>
</dbReference>
<gene>
    <name evidence="4" type="ORF">PYE67_12675</name>
</gene>
<proteinExistence type="inferred from homology"/>
<evidence type="ECO:0000313" key="4">
    <source>
        <dbReference type="EMBL" id="WGK85211.1"/>
    </source>
</evidence>
<dbReference type="EMBL" id="CP118711">
    <property type="protein sequence ID" value="WGK85211.1"/>
    <property type="molecule type" value="Genomic_DNA"/>
</dbReference>
<reference evidence="4 5" key="1">
    <citation type="submission" date="2022-02" db="EMBL/GenBank/DDBJ databases">
        <title>Emergence and expansion in Europe of a Vibrio aestuarianus clonal complex pathogenic for oysters.</title>
        <authorList>
            <person name="Mesnil A."/>
            <person name="Travers M.-A."/>
        </authorList>
    </citation>
    <scope>NUCLEOTIDE SEQUENCE [LARGE SCALE GENOMIC DNA]</scope>
    <source>
        <strain evidence="4 5">U17</strain>
    </source>
</reference>
<evidence type="ECO:0000313" key="5">
    <source>
        <dbReference type="Proteomes" id="UP001241226"/>
    </source>
</evidence>
<name>A0ABD7YKP4_9VIBR</name>
<dbReference type="Proteomes" id="UP001241226">
    <property type="component" value="Chromosome 1"/>
</dbReference>
<comment type="pathway">
    <text evidence="1">Bacterial outer membrane biogenesis; LPS O-antigen biosynthesis.</text>
</comment>
<dbReference type="AlphaFoldDB" id="A0ABD7YKP4"/>
<dbReference type="SUPFAM" id="SSF51735">
    <property type="entry name" value="NAD(P)-binding Rossmann-fold domains"/>
    <property type="match status" value="1"/>
</dbReference>
<dbReference type="RefSeq" id="WP_261927538.1">
    <property type="nucleotide sequence ID" value="NZ_CALYLG010000365.1"/>
</dbReference>
<dbReference type="Gene3D" id="3.40.50.720">
    <property type="entry name" value="NAD(P)-binding Rossmann-like Domain"/>
    <property type="match status" value="1"/>
</dbReference>
<organism evidence="4 5">
    <name type="scientific">Vibrio aestuarianus</name>
    <dbReference type="NCBI Taxonomy" id="28171"/>
    <lineage>
        <taxon>Bacteria</taxon>
        <taxon>Pseudomonadati</taxon>
        <taxon>Pseudomonadota</taxon>
        <taxon>Gammaproteobacteria</taxon>
        <taxon>Vibrionales</taxon>
        <taxon>Vibrionaceae</taxon>
        <taxon>Vibrio</taxon>
    </lineage>
</organism>
<evidence type="ECO:0000256" key="1">
    <source>
        <dbReference type="ARBA" id="ARBA00005125"/>
    </source>
</evidence>
<dbReference type="InterPro" id="IPR001509">
    <property type="entry name" value="Epimerase_deHydtase"/>
</dbReference>
<feature type="domain" description="NAD-dependent epimerase/dehydratase" evidence="3">
    <location>
        <begin position="28"/>
        <end position="269"/>
    </location>
</feature>
<dbReference type="InterPro" id="IPR036291">
    <property type="entry name" value="NAD(P)-bd_dom_sf"/>
</dbReference>
<sequence>MMAVDIKDLTLIADNLAEDLSFYRDKKIFLTGGTGFFGKWLLESFIFLNSNHDLNVTLTILSRSPHKFSVAYPHLANYKYFTFIQGDVSDFPDMAEDFDLIIHAATDASAELNKSNPELMRSTIMDGAKRICEFADKVNCKRILYTSSGAAYGPQPENLTHIPETFVDNPLFNHNDAYASAKLESEKFFIDNVSCEVVIARCFAFAGPYLPLDGSYAFGNFINDVIHQKDIVIKGDGTAVRSYLYAADLVTWLMRILSKGKDKDIYNVGSSREFTIKQLAEQSTKGIVGVIVQKNPGAITSRYVPCVDKAKLELRLNENYSISDMVDQTISFYSKSI</sequence>
<evidence type="ECO:0000259" key="3">
    <source>
        <dbReference type="Pfam" id="PF01370"/>
    </source>
</evidence>
<dbReference type="Pfam" id="PF01370">
    <property type="entry name" value="Epimerase"/>
    <property type="match status" value="1"/>
</dbReference>
<protein>
    <submittedName>
        <fullName evidence="4">NAD(P)-dependent oxidoreductase</fullName>
    </submittedName>
</protein>
<comment type="similarity">
    <text evidence="2">Belongs to the NAD(P)-dependent epimerase/dehydratase family.</text>
</comment>
<accession>A0ABD7YKP4</accession>
<evidence type="ECO:0000256" key="2">
    <source>
        <dbReference type="ARBA" id="ARBA00007637"/>
    </source>
</evidence>